<feature type="region of interest" description="Disordered" evidence="9">
    <location>
        <begin position="225"/>
        <end position="247"/>
    </location>
</feature>
<evidence type="ECO:0000256" key="1">
    <source>
        <dbReference type="ARBA" id="ARBA00010761"/>
    </source>
</evidence>
<dbReference type="Proteomes" id="UP001473424">
    <property type="component" value="Chromosome"/>
</dbReference>
<evidence type="ECO:0000256" key="6">
    <source>
        <dbReference type="ARBA" id="ARBA00024998"/>
    </source>
</evidence>
<evidence type="ECO:0000259" key="10">
    <source>
        <dbReference type="PROSITE" id="PS50823"/>
    </source>
</evidence>
<name>A0ABM8JLM6_9MOLU</name>
<dbReference type="GO" id="GO:0005840">
    <property type="term" value="C:ribosome"/>
    <property type="evidence" value="ECO:0007669"/>
    <property type="project" value="UniProtKB-KW"/>
</dbReference>
<dbReference type="RefSeq" id="WP_353306884.1">
    <property type="nucleotide sequence ID" value="NZ_AP028955.1"/>
</dbReference>
<comment type="function">
    <text evidence="6 8">Binds the lower part of the 30S subunit head. Binds mRNA in the 70S ribosome, positioning it for translation.</text>
</comment>
<dbReference type="InterPro" id="IPR036419">
    <property type="entry name" value="Ribosomal_S3_C_sf"/>
</dbReference>
<organism evidence="11 12">
    <name type="scientific">Spiroplasma ixodetis</name>
    <dbReference type="NCBI Taxonomy" id="2141"/>
    <lineage>
        <taxon>Bacteria</taxon>
        <taxon>Bacillati</taxon>
        <taxon>Mycoplasmatota</taxon>
        <taxon>Mollicutes</taxon>
        <taxon>Entomoplasmatales</taxon>
        <taxon>Spiroplasmataceae</taxon>
        <taxon>Spiroplasma</taxon>
    </lineage>
</organism>
<keyword evidence="2 8" id="KW-0699">rRNA-binding</keyword>
<dbReference type="HAMAP" id="MF_01309_B">
    <property type="entry name" value="Ribosomal_uS3_B"/>
    <property type="match status" value="1"/>
</dbReference>
<accession>A0ABM8JLM6</accession>
<dbReference type="CDD" id="cd02412">
    <property type="entry name" value="KH-II_30S_S3"/>
    <property type="match status" value="1"/>
</dbReference>
<sequence>MGHKVSPNGLRYGINKDWQSRWYATSNEDLAKWILEDHKIRKALFAHLKNYGVSKIEIERTKSQITLFINCVRVGSVLGQGGSNIEVLTTLLRKTIKNRKIGIRINVVEIKNPDIDAQTIANTLAQQISNRMSHRTTQKLAIRKALRAGAKGIKTRVSGRLGEADMARVEGYSESSVPLATLRSNIDYATAEAKTTFGQIGIKVWVYKGEILSGTDSTQPEIISKYNQRNNNNRRNNYPQQPRKEVK</sequence>
<evidence type="ECO:0000256" key="8">
    <source>
        <dbReference type="HAMAP-Rule" id="MF_01309"/>
    </source>
</evidence>
<dbReference type="InterPro" id="IPR005704">
    <property type="entry name" value="Ribosomal_uS3_bac-typ"/>
</dbReference>
<dbReference type="SUPFAM" id="SSF54821">
    <property type="entry name" value="Ribosomal protein S3 C-terminal domain"/>
    <property type="match status" value="1"/>
</dbReference>
<dbReference type="InterPro" id="IPR001351">
    <property type="entry name" value="Ribosomal_uS3_C"/>
</dbReference>
<evidence type="ECO:0000256" key="5">
    <source>
        <dbReference type="ARBA" id="ARBA00023274"/>
    </source>
</evidence>
<dbReference type="Gene3D" id="3.30.300.20">
    <property type="match status" value="1"/>
</dbReference>
<keyword evidence="5 8" id="KW-0687">Ribonucleoprotein</keyword>
<dbReference type="SUPFAM" id="SSF54814">
    <property type="entry name" value="Prokaryotic type KH domain (KH-domain type II)"/>
    <property type="match status" value="1"/>
</dbReference>
<gene>
    <name evidence="8 11" type="primary">rpsC</name>
    <name evidence="11" type="ORF">SAP269_07760</name>
</gene>
<reference evidence="12" key="1">
    <citation type="journal article" date="2024" name="FEMS Microbiol. Lett.">
        <title>Genomic insights into Spiroplasma endosymbionts that induce male-killing and protective phenotypes in the pea aphid.</title>
        <authorList>
            <person name="Arai H."/>
            <person name="Legeai F."/>
            <person name="Kageyama D."/>
            <person name="Sugio A."/>
            <person name="Simon J.C."/>
        </authorList>
    </citation>
    <scope>NUCLEOTIDE SEQUENCE [LARGE SCALE GENOMIC DNA]</scope>
    <source>
        <strain evidence="12">sAp269</strain>
    </source>
</reference>
<keyword evidence="3 8" id="KW-0694">RNA-binding</keyword>
<evidence type="ECO:0000313" key="12">
    <source>
        <dbReference type="Proteomes" id="UP001473424"/>
    </source>
</evidence>
<evidence type="ECO:0000256" key="3">
    <source>
        <dbReference type="ARBA" id="ARBA00022884"/>
    </source>
</evidence>
<dbReference type="InterPro" id="IPR057258">
    <property type="entry name" value="Ribosomal_uS3"/>
</dbReference>
<dbReference type="PANTHER" id="PTHR11760">
    <property type="entry name" value="30S/40S RIBOSOMAL PROTEIN S3"/>
    <property type="match status" value="1"/>
</dbReference>
<dbReference type="Gene3D" id="3.30.1140.32">
    <property type="entry name" value="Ribosomal protein S3, C-terminal domain"/>
    <property type="match status" value="1"/>
</dbReference>
<dbReference type="InterPro" id="IPR009019">
    <property type="entry name" value="KH_sf_prok-type"/>
</dbReference>
<feature type="domain" description="KH type-2" evidence="10">
    <location>
        <begin position="40"/>
        <end position="111"/>
    </location>
</feature>
<dbReference type="InterPro" id="IPR004087">
    <property type="entry name" value="KH_dom"/>
</dbReference>
<comment type="subunit">
    <text evidence="8">Part of the 30S ribosomal subunit. Forms a tight complex with proteins S10 and S14.</text>
</comment>
<keyword evidence="12" id="KW-1185">Reference proteome</keyword>
<evidence type="ECO:0000256" key="7">
    <source>
        <dbReference type="ARBA" id="ARBA00035257"/>
    </source>
</evidence>
<dbReference type="NCBIfam" id="TIGR01009">
    <property type="entry name" value="rpsC_bact"/>
    <property type="match status" value="1"/>
</dbReference>
<protein>
    <recommendedName>
        <fullName evidence="7 8">Small ribosomal subunit protein uS3</fullName>
    </recommendedName>
</protein>
<dbReference type="Pfam" id="PF00189">
    <property type="entry name" value="Ribosomal_S3_C"/>
    <property type="match status" value="1"/>
</dbReference>
<evidence type="ECO:0000256" key="9">
    <source>
        <dbReference type="SAM" id="MobiDB-lite"/>
    </source>
</evidence>
<comment type="similarity">
    <text evidence="1 8">Belongs to the universal ribosomal protein uS3 family.</text>
</comment>
<evidence type="ECO:0000256" key="2">
    <source>
        <dbReference type="ARBA" id="ARBA00022730"/>
    </source>
</evidence>
<dbReference type="PROSITE" id="PS50823">
    <property type="entry name" value="KH_TYPE_2"/>
    <property type="match status" value="1"/>
</dbReference>
<dbReference type="InterPro" id="IPR015946">
    <property type="entry name" value="KH_dom-like_a/b"/>
</dbReference>
<keyword evidence="4 8" id="KW-0689">Ribosomal protein</keyword>
<dbReference type="EMBL" id="AP028955">
    <property type="protein sequence ID" value="BET38187.1"/>
    <property type="molecule type" value="Genomic_DNA"/>
</dbReference>
<dbReference type="Pfam" id="PF07650">
    <property type="entry name" value="KH_2"/>
    <property type="match status" value="1"/>
</dbReference>
<proteinExistence type="inferred from homology"/>
<feature type="compositionally biased region" description="Low complexity" evidence="9">
    <location>
        <begin position="226"/>
        <end position="241"/>
    </location>
</feature>
<dbReference type="SMART" id="SM00322">
    <property type="entry name" value="KH"/>
    <property type="match status" value="1"/>
</dbReference>
<evidence type="ECO:0000256" key="4">
    <source>
        <dbReference type="ARBA" id="ARBA00022980"/>
    </source>
</evidence>
<dbReference type="PANTHER" id="PTHR11760:SF19">
    <property type="entry name" value="SMALL RIBOSOMAL SUBUNIT PROTEIN US3C"/>
    <property type="match status" value="1"/>
</dbReference>
<dbReference type="InterPro" id="IPR004044">
    <property type="entry name" value="KH_dom_type_2"/>
</dbReference>
<evidence type="ECO:0000313" key="11">
    <source>
        <dbReference type="EMBL" id="BET38187.1"/>
    </source>
</evidence>